<keyword evidence="1" id="KW-0614">Plasmid</keyword>
<accession>W5SWT2</accession>
<dbReference type="EMBL" id="CP005750">
    <property type="protein sequence ID" value="AHH11342.1"/>
    <property type="molecule type" value="Genomic_DNA"/>
</dbReference>
<reference evidence="1" key="1">
    <citation type="submission" date="2013-04" db="EMBL/GenBank/DDBJ databases">
        <title>Comparative Genomics of Relapsing Fever Spirochetes.</title>
        <authorList>
            <person name="Schwan T.G."/>
            <person name="Raffel S.J."/>
            <person name="Porcella S.F."/>
            <person name="Martens C.A."/>
            <person name="Bruno D.P."/>
            <person name="Ricklefs S.M."/>
            <person name="Barbian K.B."/>
        </authorList>
    </citation>
    <scope>NUCLEOTIDE SEQUENCE</scope>
    <source>
        <strain evidence="1">Co53</strain>
        <plasmid evidence="1">unnamed</plasmid>
    </source>
</reference>
<proteinExistence type="predicted"/>
<dbReference type="AlphaFoldDB" id="W5SWT2"/>
<evidence type="ECO:0000313" key="1">
    <source>
        <dbReference type="EMBL" id="AHH11342.1"/>
    </source>
</evidence>
<protein>
    <submittedName>
        <fullName evidence="1">Uncharacterized protein</fullName>
    </submittedName>
</protein>
<sequence length="242" mass="29263">MIKILVFLTIIINLYAISEEEKEQRKKFDKYEYEKRKLVRVKNWKTNFKNLKNLGTYFTDEIENIKSKSDKELRHGFQFAFSISLCVGHDKNDDIVPKEYKSLFEKSYKFIQTLKKQNPEQAAYLIHEIYELDKMFTFTKEIIDMFNYAETQEFIKRYNKYKHIFIKLKDIYSKAKQEYFNAFNILNHNDINNNFCKFMLKFVEIHKLASHVYFNMEYLLHCAGNRKPESINPYCTKLTSTT</sequence>
<name>W5SWT2_9SPIR</name>
<dbReference type="RefSeq" id="WP_025408643.1">
    <property type="nucleotide sequence ID" value="NZ_CP005750.1"/>
</dbReference>
<geneLocation type="plasmid" evidence="1">
    <name>unnamed</name>
</geneLocation>
<organism evidence="1">
    <name type="scientific">Borrelia coriaceae ATCC 43381</name>
    <dbReference type="NCBI Taxonomy" id="1408429"/>
    <lineage>
        <taxon>Bacteria</taxon>
        <taxon>Pseudomonadati</taxon>
        <taxon>Spirochaetota</taxon>
        <taxon>Spirochaetia</taxon>
        <taxon>Spirochaetales</taxon>
        <taxon>Borreliaceae</taxon>
        <taxon>Borrelia</taxon>
    </lineage>
</organism>
<dbReference type="HOGENOM" id="CLU_093001_0_0_12"/>
<gene>
    <name evidence="1" type="ORF">BCO_0018401</name>
</gene>